<dbReference type="AlphaFoldDB" id="A0A4R5NEN6"/>
<evidence type="ECO:0000313" key="4">
    <source>
        <dbReference type="Proteomes" id="UP000295257"/>
    </source>
</evidence>
<accession>A0A4R5NEN6</accession>
<dbReference type="Proteomes" id="UP000295257">
    <property type="component" value="Unassembled WGS sequence"/>
</dbReference>
<organism evidence="3 4">
    <name type="scientific">Companilactobacillus farciminis</name>
    <dbReference type="NCBI Taxonomy" id="1612"/>
    <lineage>
        <taxon>Bacteria</taxon>
        <taxon>Bacillati</taxon>
        <taxon>Bacillota</taxon>
        <taxon>Bacilli</taxon>
        <taxon>Lactobacillales</taxon>
        <taxon>Lactobacillaceae</taxon>
        <taxon>Companilactobacillus</taxon>
    </lineage>
</organism>
<gene>
    <name evidence="3" type="ORF">C5L30_000994</name>
</gene>
<dbReference type="PANTHER" id="PTHR45138">
    <property type="entry name" value="REGULATORY COMPONENTS OF SENSORY TRANSDUCTION SYSTEM"/>
    <property type="match status" value="1"/>
</dbReference>
<feature type="transmembrane region" description="Helical" evidence="1">
    <location>
        <begin position="6"/>
        <end position="29"/>
    </location>
</feature>
<dbReference type="PANTHER" id="PTHR45138:SF9">
    <property type="entry name" value="DIGUANYLATE CYCLASE DGCM-RELATED"/>
    <property type="match status" value="1"/>
</dbReference>
<feature type="domain" description="GGDEF" evidence="2">
    <location>
        <begin position="242"/>
        <end position="376"/>
    </location>
</feature>
<keyword evidence="1" id="KW-0472">Membrane</keyword>
<dbReference type="GO" id="GO:1902201">
    <property type="term" value="P:negative regulation of bacterial-type flagellum-dependent cell motility"/>
    <property type="evidence" value="ECO:0007669"/>
    <property type="project" value="TreeGrafter"/>
</dbReference>
<feature type="transmembrane region" description="Helical" evidence="1">
    <location>
        <begin position="148"/>
        <end position="166"/>
    </location>
</feature>
<evidence type="ECO:0000313" key="3">
    <source>
        <dbReference type="EMBL" id="TDG72183.1"/>
    </source>
</evidence>
<dbReference type="SUPFAM" id="SSF55073">
    <property type="entry name" value="Nucleotide cyclase"/>
    <property type="match status" value="1"/>
</dbReference>
<reference evidence="3 4" key="1">
    <citation type="journal article" date="2019" name="Appl. Microbiol. Biotechnol.">
        <title>Uncovering carbohydrate metabolism through a genotype-phenotype association study of 56 lactic acid bacteria genomes.</title>
        <authorList>
            <person name="Buron-Moles G."/>
            <person name="Chailyan A."/>
            <person name="Dolejs I."/>
            <person name="Forster J."/>
            <person name="Miks M.H."/>
        </authorList>
    </citation>
    <scope>NUCLEOTIDE SEQUENCE [LARGE SCALE GENOMIC DNA]</scope>
    <source>
        <strain evidence="3 4">ATCC 29644</strain>
    </source>
</reference>
<dbReference type="NCBIfam" id="TIGR00254">
    <property type="entry name" value="GGDEF"/>
    <property type="match status" value="1"/>
</dbReference>
<feature type="transmembrane region" description="Helical" evidence="1">
    <location>
        <begin position="50"/>
        <end position="69"/>
    </location>
</feature>
<proteinExistence type="predicted"/>
<protein>
    <recommendedName>
        <fullName evidence="2">GGDEF domain-containing protein</fullName>
    </recommendedName>
</protein>
<dbReference type="InterPro" id="IPR043128">
    <property type="entry name" value="Rev_trsase/Diguanyl_cyclase"/>
</dbReference>
<dbReference type="InterPro" id="IPR029787">
    <property type="entry name" value="Nucleotide_cyclase"/>
</dbReference>
<name>A0A4R5NEN6_9LACO</name>
<evidence type="ECO:0000256" key="1">
    <source>
        <dbReference type="SAM" id="Phobius"/>
    </source>
</evidence>
<dbReference type="RefSeq" id="WP_029606534.1">
    <property type="nucleotide sequence ID" value="NZ_PUFN01000017.1"/>
</dbReference>
<dbReference type="SMART" id="SM00267">
    <property type="entry name" value="GGDEF"/>
    <property type="match status" value="1"/>
</dbReference>
<comment type="caution">
    <text evidence="3">The sequence shown here is derived from an EMBL/GenBank/DDBJ whole genome shotgun (WGS) entry which is preliminary data.</text>
</comment>
<dbReference type="Pfam" id="PF00990">
    <property type="entry name" value="GGDEF"/>
    <property type="match status" value="1"/>
</dbReference>
<keyword evidence="4" id="KW-1185">Reference proteome</keyword>
<feature type="transmembrane region" description="Helical" evidence="1">
    <location>
        <begin position="181"/>
        <end position="199"/>
    </location>
</feature>
<feature type="transmembrane region" description="Helical" evidence="1">
    <location>
        <begin position="124"/>
        <end position="141"/>
    </location>
</feature>
<feature type="transmembrane region" description="Helical" evidence="1">
    <location>
        <begin position="99"/>
        <end position="118"/>
    </location>
</feature>
<dbReference type="STRING" id="1612.ABB44_10770"/>
<dbReference type="GO" id="GO:0005886">
    <property type="term" value="C:plasma membrane"/>
    <property type="evidence" value="ECO:0007669"/>
    <property type="project" value="TreeGrafter"/>
</dbReference>
<dbReference type="GO" id="GO:0043709">
    <property type="term" value="P:cell adhesion involved in single-species biofilm formation"/>
    <property type="evidence" value="ECO:0007669"/>
    <property type="project" value="TreeGrafter"/>
</dbReference>
<dbReference type="CDD" id="cd01949">
    <property type="entry name" value="GGDEF"/>
    <property type="match status" value="1"/>
</dbReference>
<sequence>MTWLVWRVSPFITSIFFILGVFTLFEVLVDWIKVKLHSKDINIKDHTVESVIGILYMLIFSFGMQYSILGQSYSWEFMNFQLIAIVFCAYFLNIRIPYYYLFPIVLLFMIYNSSVGYWESWCHAITLIVFYVTMNKGYLWSQKLKSPLFFYLGTGTFFGALLWYFMKLKFDFSWTTYVQELSYLVIFELLLYSYVRMLFRDDRLKARLAEVASHDALTKALNYSAYETEVKYLFKNSKDNNLSFSMVMFDIDHFKRVNDTYGHLAGDRVLQHTVDVVQTVLNANDSSVKLYRTGGEEFNILFPNYDLEGTQTIVEEIFTALNHLKVTFDDKEIEISVSMGVSQISNKDATPNDFYKRVDNNLYYSKKHGRMQITTI</sequence>
<feature type="transmembrane region" description="Helical" evidence="1">
    <location>
        <begin position="75"/>
        <end position="92"/>
    </location>
</feature>
<keyword evidence="1" id="KW-1133">Transmembrane helix</keyword>
<dbReference type="EMBL" id="PUFN01000017">
    <property type="protein sequence ID" value="TDG72183.1"/>
    <property type="molecule type" value="Genomic_DNA"/>
</dbReference>
<keyword evidence="1" id="KW-0812">Transmembrane</keyword>
<dbReference type="PROSITE" id="PS50887">
    <property type="entry name" value="GGDEF"/>
    <property type="match status" value="1"/>
</dbReference>
<evidence type="ECO:0000259" key="2">
    <source>
        <dbReference type="PROSITE" id="PS50887"/>
    </source>
</evidence>
<dbReference type="InterPro" id="IPR000160">
    <property type="entry name" value="GGDEF_dom"/>
</dbReference>
<dbReference type="InterPro" id="IPR050469">
    <property type="entry name" value="Diguanylate_Cyclase"/>
</dbReference>
<dbReference type="Gene3D" id="3.30.70.270">
    <property type="match status" value="1"/>
</dbReference>
<dbReference type="OrthoDB" id="9759607at2"/>
<dbReference type="GO" id="GO:0052621">
    <property type="term" value="F:diguanylate cyclase activity"/>
    <property type="evidence" value="ECO:0007669"/>
    <property type="project" value="TreeGrafter"/>
</dbReference>